<evidence type="ECO:0008006" key="3">
    <source>
        <dbReference type="Google" id="ProtNLM"/>
    </source>
</evidence>
<name>A0ABN0QHS0_9FLAO</name>
<proteinExistence type="predicted"/>
<keyword evidence="2" id="KW-1185">Reference proteome</keyword>
<protein>
    <recommendedName>
        <fullName evidence="3">HTH cro/C1-type domain-containing protein</fullName>
    </recommendedName>
</protein>
<gene>
    <name evidence="1" type="ORF">FSS13T_09980</name>
</gene>
<sequence>MLHMKKEATIKSLIGLTQEETAMLLGITRIHWTMFNTGRRDIPQMASERLAAVVNHLKKNGTVSGIGAKQEAIEKEQVHEWLKEEYKTVEYKLRYLERKIQTSLYIRKECNAALAIAEYLKKQDDNEFLRNLSQSISKRACTTLNKHSLKRLAQLELKKETLEMLKFKMEAKLKV</sequence>
<dbReference type="EMBL" id="AVFO01000015">
    <property type="protein sequence ID" value="ESU26828.1"/>
    <property type="molecule type" value="Genomic_DNA"/>
</dbReference>
<accession>A0ABN0QHS0</accession>
<evidence type="ECO:0000313" key="2">
    <source>
        <dbReference type="Proteomes" id="UP000018234"/>
    </source>
</evidence>
<reference evidence="1 2" key="1">
    <citation type="submission" date="2013-08" db="EMBL/GenBank/DDBJ databases">
        <title>Flavobacterium saliperosum type strain genome sequencing.</title>
        <authorList>
            <person name="Lee K."/>
            <person name="Yi H."/>
            <person name="Park S."/>
            <person name="Chun J."/>
        </authorList>
    </citation>
    <scope>NUCLEOTIDE SEQUENCE [LARGE SCALE GENOMIC DNA]</scope>
    <source>
        <strain evidence="1 2">S13</strain>
    </source>
</reference>
<evidence type="ECO:0000313" key="1">
    <source>
        <dbReference type="EMBL" id="ESU26828.1"/>
    </source>
</evidence>
<dbReference type="Proteomes" id="UP000018234">
    <property type="component" value="Unassembled WGS sequence"/>
</dbReference>
<organism evidence="1 2">
    <name type="scientific">Flavobacterium saliperosum S13</name>
    <dbReference type="NCBI Taxonomy" id="1341155"/>
    <lineage>
        <taxon>Bacteria</taxon>
        <taxon>Pseudomonadati</taxon>
        <taxon>Bacteroidota</taxon>
        <taxon>Flavobacteriia</taxon>
        <taxon>Flavobacteriales</taxon>
        <taxon>Flavobacteriaceae</taxon>
        <taxon>Flavobacterium</taxon>
    </lineage>
</organism>
<comment type="caution">
    <text evidence="1">The sequence shown here is derived from an EMBL/GenBank/DDBJ whole genome shotgun (WGS) entry which is preliminary data.</text>
</comment>